<comment type="caution">
    <text evidence="1">The sequence shown here is derived from an EMBL/GenBank/DDBJ whole genome shotgun (WGS) entry which is preliminary data.</text>
</comment>
<reference evidence="1 2" key="1">
    <citation type="journal article" date="2016" name="Nat. Commun.">
        <title>Thousands of microbial genomes shed light on interconnected biogeochemical processes in an aquifer system.</title>
        <authorList>
            <person name="Anantharaman K."/>
            <person name="Brown C.T."/>
            <person name="Hug L.A."/>
            <person name="Sharon I."/>
            <person name="Castelle C.J."/>
            <person name="Probst A.J."/>
            <person name="Thomas B.C."/>
            <person name="Singh A."/>
            <person name="Wilkins M.J."/>
            <person name="Karaoz U."/>
            <person name="Brodie E.L."/>
            <person name="Williams K.H."/>
            <person name="Hubbard S.S."/>
            <person name="Banfield J.F."/>
        </authorList>
    </citation>
    <scope>NUCLEOTIDE SEQUENCE [LARGE SCALE GENOMIC DNA]</scope>
</reference>
<sequence>MVVSSVWPHRLVVAAASLEVFLKKQTRKIKGVSRPPAPFNQHFRAGGRRDPTARLVGPCGRSGRVVARLGAVGERRRRGTRAIFQNKRIGIGPTPDMFHHTFLLALLGAVFYCDQLEPVVMRIS</sequence>
<name>A0A1G2QHX8_9BACT</name>
<gene>
    <name evidence="1" type="ORF">A2589_02110</name>
</gene>
<dbReference type="Proteomes" id="UP000177838">
    <property type="component" value="Unassembled WGS sequence"/>
</dbReference>
<dbReference type="EMBL" id="MHTK01000006">
    <property type="protein sequence ID" value="OHA59632.1"/>
    <property type="molecule type" value="Genomic_DNA"/>
</dbReference>
<proteinExistence type="predicted"/>
<accession>A0A1G2QHX8</accession>
<evidence type="ECO:0000313" key="1">
    <source>
        <dbReference type="EMBL" id="OHA59632.1"/>
    </source>
</evidence>
<evidence type="ECO:0000313" key="2">
    <source>
        <dbReference type="Proteomes" id="UP000177838"/>
    </source>
</evidence>
<protein>
    <submittedName>
        <fullName evidence="1">Uncharacterized protein</fullName>
    </submittedName>
</protein>
<dbReference type="AlphaFoldDB" id="A0A1G2QHX8"/>
<organism evidence="1 2">
    <name type="scientific">Candidatus Vogelbacteria bacterium RIFOXYD1_FULL_46_19</name>
    <dbReference type="NCBI Taxonomy" id="1802439"/>
    <lineage>
        <taxon>Bacteria</taxon>
        <taxon>Candidatus Vogeliibacteriota</taxon>
    </lineage>
</organism>